<keyword evidence="2" id="KW-0012">Acyltransferase</keyword>
<evidence type="ECO:0000313" key="5">
    <source>
        <dbReference type="Proteomes" id="UP000183567"/>
    </source>
</evidence>
<dbReference type="InterPro" id="IPR000182">
    <property type="entry name" value="GNAT_dom"/>
</dbReference>
<evidence type="ECO:0000256" key="2">
    <source>
        <dbReference type="ARBA" id="ARBA00023315"/>
    </source>
</evidence>
<dbReference type="AlphaFoldDB" id="A0A1J8Q9V7"/>
<dbReference type="Pfam" id="PF13508">
    <property type="entry name" value="Acetyltransf_7"/>
    <property type="match status" value="1"/>
</dbReference>
<organism evidence="4 5">
    <name type="scientific">Rhizopogon vesiculosus</name>
    <dbReference type="NCBI Taxonomy" id="180088"/>
    <lineage>
        <taxon>Eukaryota</taxon>
        <taxon>Fungi</taxon>
        <taxon>Dikarya</taxon>
        <taxon>Basidiomycota</taxon>
        <taxon>Agaricomycotina</taxon>
        <taxon>Agaricomycetes</taxon>
        <taxon>Agaricomycetidae</taxon>
        <taxon>Boletales</taxon>
        <taxon>Suillineae</taxon>
        <taxon>Rhizopogonaceae</taxon>
        <taxon>Rhizopogon</taxon>
    </lineage>
</organism>
<feature type="domain" description="N-acetyltransferase" evidence="3">
    <location>
        <begin position="34"/>
        <end position="193"/>
    </location>
</feature>
<dbReference type="PANTHER" id="PTHR43072">
    <property type="entry name" value="N-ACETYLTRANSFERASE"/>
    <property type="match status" value="1"/>
</dbReference>
<evidence type="ECO:0000313" key="4">
    <source>
        <dbReference type="EMBL" id="OJA18454.1"/>
    </source>
</evidence>
<dbReference type="EMBL" id="LVVM01001491">
    <property type="protein sequence ID" value="OJA18454.1"/>
    <property type="molecule type" value="Genomic_DNA"/>
</dbReference>
<name>A0A1J8Q9V7_9AGAM</name>
<dbReference type="OrthoDB" id="41532at2759"/>
<sequence>MHYKNFPATEPEGLEKFKVLRLTSLKVDPSLFGTTYEQEITFTPEMWMKRLTSPFKRTFIATVKDKHESNGETWVGMVTIFGPSDLITATMEPLGRAGVGADWDIYMVAGMWVHPEHRGRGLGTRLVREGLEWARTNMDPKNNTEGRRDKMVLLQVLDRNARGRALYQNVGFSDLTSIPTNEKGHMWMSLKVV</sequence>
<dbReference type="PROSITE" id="PS51186">
    <property type="entry name" value="GNAT"/>
    <property type="match status" value="1"/>
</dbReference>
<dbReference type="InterPro" id="IPR016181">
    <property type="entry name" value="Acyl_CoA_acyltransferase"/>
</dbReference>
<keyword evidence="1" id="KW-0808">Transferase</keyword>
<reference evidence="4 5" key="1">
    <citation type="submission" date="2016-03" db="EMBL/GenBank/DDBJ databases">
        <title>Comparative genomics of the ectomycorrhizal sister species Rhizopogon vinicolor and Rhizopogon vesiculosus (Basidiomycota: Boletales) reveals a divergence of the mating type B locus.</title>
        <authorList>
            <person name="Mujic A.B."/>
            <person name="Kuo A."/>
            <person name="Tritt A."/>
            <person name="Lipzen A."/>
            <person name="Chen C."/>
            <person name="Johnson J."/>
            <person name="Sharma A."/>
            <person name="Barry K."/>
            <person name="Grigoriev I.V."/>
            <person name="Spatafora J.W."/>
        </authorList>
    </citation>
    <scope>NUCLEOTIDE SEQUENCE [LARGE SCALE GENOMIC DNA]</scope>
    <source>
        <strain evidence="4 5">AM-OR11-056</strain>
    </source>
</reference>
<proteinExistence type="predicted"/>
<gene>
    <name evidence="4" type="ORF">AZE42_10734</name>
</gene>
<comment type="caution">
    <text evidence="4">The sequence shown here is derived from an EMBL/GenBank/DDBJ whole genome shotgun (WGS) entry which is preliminary data.</text>
</comment>
<evidence type="ECO:0000256" key="1">
    <source>
        <dbReference type="ARBA" id="ARBA00022679"/>
    </source>
</evidence>
<protein>
    <recommendedName>
        <fullName evidence="3">N-acetyltransferase domain-containing protein</fullName>
    </recommendedName>
</protein>
<dbReference type="PANTHER" id="PTHR43072:SF23">
    <property type="entry name" value="UPF0039 PROTEIN C11D3.02C"/>
    <property type="match status" value="1"/>
</dbReference>
<accession>A0A1J8Q9V7</accession>
<dbReference type="CDD" id="cd04301">
    <property type="entry name" value="NAT_SF"/>
    <property type="match status" value="1"/>
</dbReference>
<dbReference type="Gene3D" id="3.40.630.30">
    <property type="match status" value="1"/>
</dbReference>
<dbReference type="Proteomes" id="UP000183567">
    <property type="component" value="Unassembled WGS sequence"/>
</dbReference>
<dbReference type="GO" id="GO:0016747">
    <property type="term" value="F:acyltransferase activity, transferring groups other than amino-acyl groups"/>
    <property type="evidence" value="ECO:0007669"/>
    <property type="project" value="InterPro"/>
</dbReference>
<dbReference type="SUPFAM" id="SSF55729">
    <property type="entry name" value="Acyl-CoA N-acyltransferases (Nat)"/>
    <property type="match status" value="1"/>
</dbReference>
<keyword evidence="5" id="KW-1185">Reference proteome</keyword>
<evidence type="ECO:0000259" key="3">
    <source>
        <dbReference type="PROSITE" id="PS51186"/>
    </source>
</evidence>